<gene>
    <name evidence="1" type="ORF">A1Q2_03869</name>
</gene>
<protein>
    <submittedName>
        <fullName evidence="1">Uncharacterized protein</fullName>
    </submittedName>
</protein>
<comment type="caution">
    <text evidence="1">The sequence shown here is derived from an EMBL/GenBank/DDBJ whole genome shotgun (WGS) entry which is preliminary data.</text>
</comment>
<dbReference type="EMBL" id="AMBO01000310">
    <property type="protein sequence ID" value="EKD01806.1"/>
    <property type="molecule type" value="Genomic_DNA"/>
</dbReference>
<dbReference type="InParanoid" id="K1VM52"/>
<dbReference type="Proteomes" id="UP000006757">
    <property type="component" value="Unassembled WGS sequence"/>
</dbReference>
<accession>K1VM52</accession>
<keyword evidence="2" id="KW-1185">Reference proteome</keyword>
<evidence type="ECO:0000313" key="2">
    <source>
        <dbReference type="Proteomes" id="UP000006757"/>
    </source>
</evidence>
<evidence type="ECO:0000313" key="1">
    <source>
        <dbReference type="EMBL" id="EKD01806.1"/>
    </source>
</evidence>
<organism evidence="1 2">
    <name type="scientific">Trichosporon asahii var. asahii (strain CBS 8904)</name>
    <name type="common">Yeast</name>
    <dbReference type="NCBI Taxonomy" id="1220162"/>
    <lineage>
        <taxon>Eukaryota</taxon>
        <taxon>Fungi</taxon>
        <taxon>Dikarya</taxon>
        <taxon>Basidiomycota</taxon>
        <taxon>Agaricomycotina</taxon>
        <taxon>Tremellomycetes</taxon>
        <taxon>Trichosporonales</taxon>
        <taxon>Trichosporonaceae</taxon>
        <taxon>Trichosporon</taxon>
    </lineage>
</organism>
<dbReference type="AlphaFoldDB" id="K1VM52"/>
<proteinExistence type="predicted"/>
<dbReference type="HOGENOM" id="CLU_2160188_0_0_1"/>
<sequence>MGSLRLDALEKQASQRLGLELAEAIEFRRLLLEQSFLLGRDDEVLPDSEPVGRLNVVKIFLYKRDPSLPCFLRREGNSLAVENSLEEVAVRRWILPQDRVRTSLARDSPTQ</sequence>
<reference evidence="1 2" key="1">
    <citation type="journal article" date="2012" name="Eukaryot. Cell">
        <title>Genome sequence of the Trichosporon asahii environmental strain CBS 8904.</title>
        <authorList>
            <person name="Yang R.Y."/>
            <person name="Li H.T."/>
            <person name="Zhu H."/>
            <person name="Zhou G.P."/>
            <person name="Wang M."/>
            <person name="Wang L."/>
        </authorList>
    </citation>
    <scope>NUCLEOTIDE SEQUENCE [LARGE SCALE GENOMIC DNA]</scope>
    <source>
        <strain evidence="1 2">CBS 8904</strain>
    </source>
</reference>
<name>K1VM52_TRIAC</name>